<evidence type="ECO:0000313" key="2">
    <source>
        <dbReference type="EMBL" id="KAH6591587.1"/>
    </source>
</evidence>
<gene>
    <name evidence="2" type="ORF">BASA50_008561</name>
    <name evidence="3" type="ORF">BASA50_008574</name>
</gene>
<accession>A0ABQ8F3P9</accession>
<feature type="coiled-coil region" evidence="1">
    <location>
        <begin position="126"/>
        <end position="160"/>
    </location>
</feature>
<dbReference type="EMBL" id="JAFCIX010000403">
    <property type="protein sequence ID" value="KAH6591587.1"/>
    <property type="molecule type" value="Genomic_DNA"/>
</dbReference>
<dbReference type="EMBL" id="JAFCIX010000403">
    <property type="protein sequence ID" value="KAH6591600.1"/>
    <property type="molecule type" value="Genomic_DNA"/>
</dbReference>
<reference evidence="3 4" key="1">
    <citation type="submission" date="2021-02" db="EMBL/GenBank/DDBJ databases">
        <title>Variation within the Batrachochytrium salamandrivorans European outbreak.</title>
        <authorList>
            <person name="Kelly M."/>
            <person name="Pasmans F."/>
            <person name="Shea T.P."/>
            <person name="Munoz J.F."/>
            <person name="Carranza S."/>
            <person name="Cuomo C.A."/>
            <person name="Martel A."/>
        </authorList>
    </citation>
    <scope>NUCLEOTIDE SEQUENCE [LARGE SCALE GENOMIC DNA]</scope>
    <source>
        <strain evidence="3 4">AMFP18/2</strain>
    </source>
</reference>
<evidence type="ECO:0000256" key="1">
    <source>
        <dbReference type="SAM" id="Coils"/>
    </source>
</evidence>
<evidence type="ECO:0000313" key="3">
    <source>
        <dbReference type="EMBL" id="KAH6591600.1"/>
    </source>
</evidence>
<evidence type="ECO:0000313" key="4">
    <source>
        <dbReference type="Proteomes" id="UP001648503"/>
    </source>
</evidence>
<comment type="caution">
    <text evidence="3">The sequence shown here is derived from an EMBL/GenBank/DDBJ whole genome shotgun (WGS) entry which is preliminary data.</text>
</comment>
<dbReference type="Proteomes" id="UP001648503">
    <property type="component" value="Unassembled WGS sequence"/>
</dbReference>
<sequence length="178" mass="19726">MLTVANDDACQIHDQDQDQDQPPLSPPLLSPTVIGAALHALPNPLLTAKSEDDMNPYIAPSTEQNCCLGFESLGDTLPSFDREKLIHRIEMHKQGLFLAQQDLVESLFSVGQQLHILTEVALGSSIVSSEKQLSEQLANIEMLEDSHETTRRRLHALVQQVFSSFKAFLDSDDKSTCQ</sequence>
<keyword evidence="1" id="KW-0175">Coiled coil</keyword>
<keyword evidence="4" id="KW-1185">Reference proteome</keyword>
<proteinExistence type="predicted"/>
<name>A0ABQ8F3P9_9FUNG</name>
<organism evidence="3 4">
    <name type="scientific">Batrachochytrium salamandrivorans</name>
    <dbReference type="NCBI Taxonomy" id="1357716"/>
    <lineage>
        <taxon>Eukaryota</taxon>
        <taxon>Fungi</taxon>
        <taxon>Fungi incertae sedis</taxon>
        <taxon>Chytridiomycota</taxon>
        <taxon>Chytridiomycota incertae sedis</taxon>
        <taxon>Chytridiomycetes</taxon>
        <taxon>Rhizophydiales</taxon>
        <taxon>Rhizophydiales incertae sedis</taxon>
        <taxon>Batrachochytrium</taxon>
    </lineage>
</organism>
<protein>
    <submittedName>
        <fullName evidence="3">Uncharacterized protein</fullName>
    </submittedName>
</protein>